<dbReference type="EMBL" id="CADCXW020000003">
    <property type="protein sequence ID" value="CAD1538831.1"/>
    <property type="molecule type" value="Genomic_DNA"/>
</dbReference>
<gene>
    <name evidence="1" type="ORF">BBRV_LOCUS24747</name>
</gene>
<evidence type="ECO:0000313" key="1">
    <source>
        <dbReference type="EMBL" id="CAD1538831.1"/>
    </source>
</evidence>
<protein>
    <submittedName>
        <fullName evidence="1">Uncharacterized protein</fullName>
    </submittedName>
</protein>
<name>A0A6V7IKN5_9HYME</name>
<organism evidence="1">
    <name type="scientific">Bracon brevicornis</name>
    <dbReference type="NCBI Taxonomy" id="1563983"/>
    <lineage>
        <taxon>Eukaryota</taxon>
        <taxon>Metazoa</taxon>
        <taxon>Ecdysozoa</taxon>
        <taxon>Arthropoda</taxon>
        <taxon>Hexapoda</taxon>
        <taxon>Insecta</taxon>
        <taxon>Pterygota</taxon>
        <taxon>Neoptera</taxon>
        <taxon>Endopterygota</taxon>
        <taxon>Hymenoptera</taxon>
        <taxon>Apocrita</taxon>
        <taxon>Ichneumonoidea</taxon>
        <taxon>Braconidae</taxon>
        <taxon>Braconinae</taxon>
        <taxon>Bracon</taxon>
    </lineage>
</organism>
<proteinExistence type="predicted"/>
<accession>A0A6V7IKN5</accession>
<dbReference type="AlphaFoldDB" id="A0A6V7IKN5"/>
<reference evidence="1" key="1">
    <citation type="submission" date="2020-07" db="EMBL/GenBank/DDBJ databases">
        <authorList>
            <person name="Ferguson B K."/>
        </authorList>
    </citation>
    <scope>NUCLEOTIDE SEQUENCE</scope>
    <source>
        <strain evidence="1">L06</strain>
    </source>
</reference>
<sequence length="74" mass="8826">MVEKESKSSNKDSIANRKFVWAEQNIDMHEDHEITFQFMNSNHLLISVISQFIHSYYTTLIEPLQPENLYDHNQ</sequence>